<evidence type="ECO:0000313" key="13">
    <source>
        <dbReference type="EMBL" id="NFV81086.1"/>
    </source>
</evidence>
<dbReference type="EC" id="2.7.1.180" evidence="1 10"/>
<dbReference type="GO" id="GO:0016740">
    <property type="term" value="F:transferase activity"/>
    <property type="evidence" value="ECO:0007669"/>
    <property type="project" value="UniProtKB-UniRule"/>
</dbReference>
<dbReference type="InterPro" id="IPR024932">
    <property type="entry name" value="ApbE"/>
</dbReference>
<keyword evidence="12" id="KW-0732">Signal</keyword>
<organism evidence="13 14">
    <name type="scientific">Magnetospirillum aberrantis SpK</name>
    <dbReference type="NCBI Taxonomy" id="908842"/>
    <lineage>
        <taxon>Bacteria</taxon>
        <taxon>Pseudomonadati</taxon>
        <taxon>Pseudomonadota</taxon>
        <taxon>Alphaproteobacteria</taxon>
        <taxon>Rhodospirillales</taxon>
        <taxon>Rhodospirillaceae</taxon>
        <taxon>Magnetospirillum</taxon>
    </lineage>
</organism>
<evidence type="ECO:0000313" key="14">
    <source>
        <dbReference type="Proteomes" id="UP000480684"/>
    </source>
</evidence>
<feature type="binding site" evidence="11">
    <location>
        <position position="180"/>
    </location>
    <ligand>
        <name>Mg(2+)</name>
        <dbReference type="ChEBI" id="CHEBI:18420"/>
    </ligand>
</feature>
<feature type="binding site" evidence="11">
    <location>
        <position position="294"/>
    </location>
    <ligand>
        <name>Mg(2+)</name>
        <dbReference type="ChEBI" id="CHEBI:18420"/>
    </ligand>
</feature>
<dbReference type="AlphaFoldDB" id="A0A7C9UVL2"/>
<keyword evidence="14" id="KW-1185">Reference proteome</keyword>
<feature type="chain" id="PRO_5039941824" description="FAD:protein FMN transferase" evidence="12">
    <location>
        <begin position="32"/>
        <end position="330"/>
    </location>
</feature>
<protein>
    <recommendedName>
        <fullName evidence="2 10">FAD:protein FMN transferase</fullName>
        <ecNumber evidence="1 10">2.7.1.180</ecNumber>
    </recommendedName>
    <alternativeName>
        <fullName evidence="8 10">Flavin transferase</fullName>
    </alternativeName>
</protein>
<evidence type="ECO:0000256" key="1">
    <source>
        <dbReference type="ARBA" id="ARBA00011955"/>
    </source>
</evidence>
<dbReference type="PANTHER" id="PTHR30040:SF2">
    <property type="entry name" value="FAD:PROTEIN FMN TRANSFERASE"/>
    <property type="match status" value="1"/>
</dbReference>
<keyword evidence="3 10" id="KW-0285">Flavoprotein</keyword>
<keyword evidence="5 10" id="KW-0479">Metal-binding</keyword>
<dbReference type="Proteomes" id="UP000480684">
    <property type="component" value="Unassembled WGS sequence"/>
</dbReference>
<dbReference type="PIRSF" id="PIRSF006268">
    <property type="entry name" value="ApbE"/>
    <property type="match status" value="1"/>
</dbReference>
<dbReference type="RefSeq" id="WP_163680554.1">
    <property type="nucleotide sequence ID" value="NZ_JAAIYP010000039.1"/>
</dbReference>
<evidence type="ECO:0000256" key="4">
    <source>
        <dbReference type="ARBA" id="ARBA00022679"/>
    </source>
</evidence>
<dbReference type="SUPFAM" id="SSF143631">
    <property type="entry name" value="ApbE-like"/>
    <property type="match status" value="1"/>
</dbReference>
<dbReference type="PROSITE" id="PS51318">
    <property type="entry name" value="TAT"/>
    <property type="match status" value="1"/>
</dbReference>
<evidence type="ECO:0000256" key="10">
    <source>
        <dbReference type="PIRNR" id="PIRNR006268"/>
    </source>
</evidence>
<evidence type="ECO:0000256" key="8">
    <source>
        <dbReference type="ARBA" id="ARBA00031306"/>
    </source>
</evidence>
<feature type="binding site" evidence="11">
    <location>
        <position position="290"/>
    </location>
    <ligand>
        <name>Mg(2+)</name>
        <dbReference type="ChEBI" id="CHEBI:18420"/>
    </ligand>
</feature>
<evidence type="ECO:0000256" key="12">
    <source>
        <dbReference type="SAM" id="SignalP"/>
    </source>
</evidence>
<evidence type="ECO:0000256" key="5">
    <source>
        <dbReference type="ARBA" id="ARBA00022723"/>
    </source>
</evidence>
<sequence>MTVQITRRRLITVAAAAAGLPLILKAGGAQARLVTWEGTTLGAPSSIKLVATDEGKAHAAITAALAELERLETIFSVYRADSAISILNREGRLSQAPDDFIRLLSKSLDLARVSDGAYDPTVQPVWQTYFRHFTSPNPAASGPDARDLDAALSLVGWHGVDISGATVAFAKPGMAVTLNSGAQGYITDKVTEVLRGHGFDRMLVDMGEPRALSTKPDGSAWRIGVANPADPSRAVAELSLVDQAVSTSGGYGTLFDDAGRFTHLIDPRTGRTAPALLGVSVVADTATRADGLSTALLLAAPDRRAHILRAAGGSLALTVTPDGVAERIEA</sequence>
<keyword evidence="4 10" id="KW-0808">Transferase</keyword>
<dbReference type="InterPro" id="IPR003374">
    <property type="entry name" value="ApbE-like_sf"/>
</dbReference>
<evidence type="ECO:0000256" key="6">
    <source>
        <dbReference type="ARBA" id="ARBA00022827"/>
    </source>
</evidence>
<dbReference type="Gene3D" id="3.10.520.10">
    <property type="entry name" value="ApbE-like domains"/>
    <property type="match status" value="1"/>
</dbReference>
<comment type="similarity">
    <text evidence="10">Belongs to the ApbE family.</text>
</comment>
<dbReference type="PANTHER" id="PTHR30040">
    <property type="entry name" value="THIAMINE BIOSYNTHESIS LIPOPROTEIN APBE"/>
    <property type="match status" value="1"/>
</dbReference>
<evidence type="ECO:0000256" key="7">
    <source>
        <dbReference type="ARBA" id="ARBA00022842"/>
    </source>
</evidence>
<evidence type="ECO:0000256" key="11">
    <source>
        <dbReference type="PIRSR" id="PIRSR006268-2"/>
    </source>
</evidence>
<keyword evidence="6 10" id="KW-0274">FAD</keyword>
<feature type="signal peptide" evidence="12">
    <location>
        <begin position="1"/>
        <end position="31"/>
    </location>
</feature>
<proteinExistence type="inferred from homology"/>
<dbReference type="InterPro" id="IPR006311">
    <property type="entry name" value="TAT_signal"/>
</dbReference>
<dbReference type="EMBL" id="JAAIYP010000039">
    <property type="protein sequence ID" value="NFV81086.1"/>
    <property type="molecule type" value="Genomic_DNA"/>
</dbReference>
<dbReference type="Pfam" id="PF02424">
    <property type="entry name" value="ApbE"/>
    <property type="match status" value="1"/>
</dbReference>
<reference evidence="13 14" key="1">
    <citation type="submission" date="2020-02" db="EMBL/GenBank/DDBJ databases">
        <authorList>
            <person name="Dziuba M."/>
            <person name="Kuznetsov B."/>
            <person name="Mardanov A."/>
            <person name="Ravin N."/>
            <person name="Grouzdev D."/>
        </authorList>
    </citation>
    <scope>NUCLEOTIDE SEQUENCE [LARGE SCALE GENOMIC DNA]</scope>
    <source>
        <strain evidence="13 14">SpK</strain>
    </source>
</reference>
<accession>A0A7C9UVL2</accession>
<comment type="cofactor">
    <cofactor evidence="11">
        <name>Mg(2+)</name>
        <dbReference type="ChEBI" id="CHEBI:18420"/>
    </cofactor>
    <cofactor evidence="11">
        <name>Mn(2+)</name>
        <dbReference type="ChEBI" id="CHEBI:29035"/>
    </cofactor>
    <text evidence="11">Magnesium. Can also use manganese.</text>
</comment>
<name>A0A7C9UVL2_9PROT</name>
<dbReference type="GO" id="GO:0046872">
    <property type="term" value="F:metal ion binding"/>
    <property type="evidence" value="ECO:0007669"/>
    <property type="project" value="UniProtKB-UniRule"/>
</dbReference>
<evidence type="ECO:0000256" key="2">
    <source>
        <dbReference type="ARBA" id="ARBA00016337"/>
    </source>
</evidence>
<gene>
    <name evidence="13" type="ORF">G4223_13285</name>
</gene>
<evidence type="ECO:0000256" key="9">
    <source>
        <dbReference type="ARBA" id="ARBA00048540"/>
    </source>
</evidence>
<comment type="caution">
    <text evidence="13">The sequence shown here is derived from an EMBL/GenBank/DDBJ whole genome shotgun (WGS) entry which is preliminary data.</text>
</comment>
<evidence type="ECO:0000256" key="3">
    <source>
        <dbReference type="ARBA" id="ARBA00022630"/>
    </source>
</evidence>
<comment type="catalytic activity">
    <reaction evidence="9 10">
        <text>L-threonyl-[protein] + FAD = FMN-L-threonyl-[protein] + AMP + H(+)</text>
        <dbReference type="Rhea" id="RHEA:36847"/>
        <dbReference type="Rhea" id="RHEA-COMP:11060"/>
        <dbReference type="Rhea" id="RHEA-COMP:11061"/>
        <dbReference type="ChEBI" id="CHEBI:15378"/>
        <dbReference type="ChEBI" id="CHEBI:30013"/>
        <dbReference type="ChEBI" id="CHEBI:57692"/>
        <dbReference type="ChEBI" id="CHEBI:74257"/>
        <dbReference type="ChEBI" id="CHEBI:456215"/>
        <dbReference type="EC" id="2.7.1.180"/>
    </reaction>
</comment>
<keyword evidence="7 10" id="KW-0460">Magnesium</keyword>